<gene>
    <name evidence="2" type="ORF">J2X04_001629</name>
</gene>
<evidence type="ECO:0000313" key="3">
    <source>
        <dbReference type="Proteomes" id="UP001267878"/>
    </source>
</evidence>
<accession>A0ABU1VP64</accession>
<proteinExistence type="predicted"/>
<name>A0ABU1VP64_9GAMM</name>
<evidence type="ECO:0000256" key="1">
    <source>
        <dbReference type="SAM" id="SignalP"/>
    </source>
</evidence>
<dbReference type="PROSITE" id="PS51257">
    <property type="entry name" value="PROKAR_LIPOPROTEIN"/>
    <property type="match status" value="1"/>
</dbReference>
<evidence type="ECO:0000313" key="2">
    <source>
        <dbReference type="EMBL" id="MDR7099282.1"/>
    </source>
</evidence>
<dbReference type="Proteomes" id="UP001267878">
    <property type="component" value="Unassembled WGS sequence"/>
</dbReference>
<keyword evidence="3" id="KW-1185">Reference proteome</keyword>
<reference evidence="2 3" key="1">
    <citation type="submission" date="2023-07" db="EMBL/GenBank/DDBJ databases">
        <title>Sorghum-associated microbial communities from plants grown in Nebraska, USA.</title>
        <authorList>
            <person name="Schachtman D."/>
        </authorList>
    </citation>
    <scope>NUCLEOTIDE SEQUENCE [LARGE SCALE GENOMIC DNA]</scope>
    <source>
        <strain evidence="2 3">BE187</strain>
    </source>
</reference>
<dbReference type="EMBL" id="JAVDVW010000001">
    <property type="protein sequence ID" value="MDR7099282.1"/>
    <property type="molecule type" value="Genomic_DNA"/>
</dbReference>
<protein>
    <submittedName>
        <fullName evidence="2">Uncharacterized protein</fullName>
    </submittedName>
</protein>
<keyword evidence="1" id="KW-0732">Signal</keyword>
<feature type="chain" id="PRO_5045882043" evidence="1">
    <location>
        <begin position="25"/>
        <end position="117"/>
    </location>
</feature>
<comment type="caution">
    <text evidence="2">The sequence shown here is derived from an EMBL/GenBank/DDBJ whole genome shotgun (WGS) entry which is preliminary data.</text>
</comment>
<sequence>MLKNLALVAALVISLASCMFGSHAEELAALQRAAPQLLQSTTDWGPIPSDQWPPALKALHPRSVYGRPEGIYIVTSSFFVQEKGLFLSRSPEFTSKPGGDPEYTPIAKGLYSYVLRG</sequence>
<feature type="signal peptide" evidence="1">
    <location>
        <begin position="1"/>
        <end position="24"/>
    </location>
</feature>
<organism evidence="2 3">
    <name type="scientific">Agrilutibacter niabensis</name>
    <dbReference type="NCBI Taxonomy" id="380628"/>
    <lineage>
        <taxon>Bacteria</taxon>
        <taxon>Pseudomonadati</taxon>
        <taxon>Pseudomonadota</taxon>
        <taxon>Gammaproteobacteria</taxon>
        <taxon>Lysobacterales</taxon>
        <taxon>Lysobacteraceae</taxon>
        <taxon>Agrilutibacter</taxon>
    </lineage>
</organism>